<dbReference type="RefSeq" id="WP_013007286.1">
    <property type="nucleotide sequence ID" value="NC_013939.1"/>
</dbReference>
<evidence type="ECO:0000256" key="6">
    <source>
        <dbReference type="PIRSR" id="PIRSR005054-50"/>
    </source>
</evidence>
<dbReference type="PIRSF" id="PIRSF005054">
    <property type="entry name" value="PF1131"/>
    <property type="match status" value="1"/>
</dbReference>
<reference evidence="8 9" key="1">
    <citation type="journal article" date="2010" name="DNA Res.">
        <title>Bacterial lifestyle in a deep-sea hydrothermal vent chimney revealed by the genome sequence of the thermophilic bacterium Deferribacter desulfuricans SSM1.</title>
        <authorList>
            <person name="Takaki Y."/>
            <person name="Shimamura S."/>
            <person name="Nakagawa S."/>
            <person name="Fukuhara Y."/>
            <person name="Horikawa H."/>
            <person name="Ankai A."/>
            <person name="Harada T."/>
            <person name="Hosoyama A."/>
            <person name="Oguchi A."/>
            <person name="Fukui S."/>
            <person name="Fujita N."/>
            <person name="Takami H."/>
            <person name="Takai K."/>
        </authorList>
    </citation>
    <scope>NUCLEOTIDE SEQUENCE [LARGE SCALE GENOMIC DNA]</scope>
    <source>
        <strain evidence="9">DSM 14783 / JCM 11476 / NBRC 101012 / SSM1</strain>
    </source>
</reference>
<dbReference type="Proteomes" id="UP000001520">
    <property type="component" value="Chromosome"/>
</dbReference>
<feature type="active site" description="Proton acceptor" evidence="6">
    <location>
        <position position="29"/>
    </location>
</feature>
<dbReference type="InterPro" id="IPR010156">
    <property type="entry name" value="CRISPR-assoc_prot_Cas6"/>
</dbReference>
<dbReference type="Pfam" id="PF01881">
    <property type="entry name" value="Cas_Cas6_C"/>
    <property type="match status" value="1"/>
</dbReference>
<dbReference type="NCBIfam" id="TIGR01877">
    <property type="entry name" value="cas_cas6"/>
    <property type="match status" value="1"/>
</dbReference>
<dbReference type="Pfam" id="PF21350">
    <property type="entry name" value="Cas6_I-A"/>
    <property type="match status" value="1"/>
</dbReference>
<feature type="active site" description="Proton donor" evidence="6">
    <location>
        <position position="41"/>
    </location>
</feature>
<protein>
    <recommendedName>
        <fullName evidence="4">CRISPR-associated endoribonuclease</fullName>
    </recommendedName>
</protein>
<dbReference type="PANTHER" id="PTHR36984">
    <property type="entry name" value="CRISPR-ASSOCIATED ENDORIBONUCLEASE CAS6 1"/>
    <property type="match status" value="1"/>
</dbReference>
<gene>
    <name evidence="8" type="ordered locus">DEFDS_0554</name>
</gene>
<proteinExistence type="inferred from homology"/>
<dbReference type="HOGENOM" id="CLU_089858_2_0_0"/>
<keyword evidence="9" id="KW-1185">Reference proteome</keyword>
<sequence>MKIKLLFNSDNEYIILPIHHNYLLQSMFYNNLPTPLANFLHEIGFFYYKRQFKLFTFSKIQSKYFELIREKSKITKIKYKTPITIFISSAINDFTKNWGETFLKKENIFLGKNPLYLESIEVLQNPYFEEDFIIKTLSPITAYKTFENGKKYYRYYSPSEPEFQYLIKENLRKKFEIITGEEISEFPIEIQPIKTKKVLFKYKDFPIEAYEGTFKIKTIPELFKTVYDAGLGAKNSQGFGMVEILNNTIKREKYVDSY</sequence>
<dbReference type="GO" id="GO:0003723">
    <property type="term" value="F:RNA binding"/>
    <property type="evidence" value="ECO:0007669"/>
    <property type="project" value="UniProtKB-KW"/>
</dbReference>
<accession>D3PBR5</accession>
<organism evidence="8 9">
    <name type="scientific">Deferribacter desulfuricans (strain DSM 14783 / JCM 11476 / NBRC 101012 / SSM1)</name>
    <dbReference type="NCBI Taxonomy" id="639282"/>
    <lineage>
        <taxon>Bacteria</taxon>
        <taxon>Pseudomonadati</taxon>
        <taxon>Deferribacterota</taxon>
        <taxon>Deferribacteres</taxon>
        <taxon>Deferribacterales</taxon>
        <taxon>Deferribacteraceae</taxon>
        <taxon>Deferribacter</taxon>
    </lineage>
</organism>
<comment type="function">
    <text evidence="4">CRISPR (clustered regularly interspaced short palindromic repeat), is an adaptive immune system that provides protection against mobile genetic elements (viruses, transposable elements and conjugative plasmids). CRISPR clusters contain sequences complementary to antecedent mobile elements and target invading nucleic acids. CRISPR clusters are transcribed and processed into CRISPR RNA (crRNA).</text>
</comment>
<evidence type="ECO:0000256" key="2">
    <source>
        <dbReference type="ARBA" id="ARBA00022884"/>
    </source>
</evidence>
<name>D3PBR5_DEFDS</name>
<dbReference type="InterPro" id="IPR045747">
    <property type="entry name" value="CRISPR-assoc_prot_Cas6_N_sf"/>
</dbReference>
<dbReference type="GO" id="GO:0016788">
    <property type="term" value="F:hydrolase activity, acting on ester bonds"/>
    <property type="evidence" value="ECO:0007669"/>
    <property type="project" value="InterPro"/>
</dbReference>
<dbReference type="AlphaFoldDB" id="D3PBR5"/>
<evidence type="ECO:0000313" key="9">
    <source>
        <dbReference type="Proteomes" id="UP000001520"/>
    </source>
</evidence>
<dbReference type="STRING" id="639282.DEFDS_0554"/>
<evidence type="ECO:0000256" key="4">
    <source>
        <dbReference type="PIRNR" id="PIRNR005054"/>
    </source>
</evidence>
<dbReference type="InterPro" id="IPR049435">
    <property type="entry name" value="Cas_Cas6_C"/>
</dbReference>
<feature type="domain" description="CRISPR associated protein Cas6 C-terminal" evidence="7">
    <location>
        <begin position="125"/>
        <end position="244"/>
    </location>
</feature>
<evidence type="ECO:0000256" key="3">
    <source>
        <dbReference type="ARBA" id="ARBA00023118"/>
    </source>
</evidence>
<keyword evidence="2" id="KW-0694">RNA-binding</keyword>
<evidence type="ECO:0000256" key="1">
    <source>
        <dbReference type="ARBA" id="ARBA00005937"/>
    </source>
</evidence>
<evidence type="ECO:0000259" key="7">
    <source>
        <dbReference type="Pfam" id="PF01881"/>
    </source>
</evidence>
<evidence type="ECO:0000313" key="8">
    <source>
        <dbReference type="EMBL" id="BAI80038.1"/>
    </source>
</evidence>
<feature type="site" description="Transition state stabilizer" evidence="5">
    <location>
        <position position="53"/>
    </location>
</feature>
<dbReference type="Gene3D" id="3.30.70.1890">
    <property type="match status" value="1"/>
</dbReference>
<comment type="similarity">
    <text evidence="1 4">Belongs to the CRISPR-associated protein Cas6/Cse3/CasE family.</text>
</comment>
<dbReference type="CDD" id="cd21140">
    <property type="entry name" value="Cas6_I-like"/>
    <property type="match status" value="1"/>
</dbReference>
<dbReference type="KEGG" id="ddf:DEFDS_0554"/>
<dbReference type="EMBL" id="AP011529">
    <property type="protein sequence ID" value="BAI80038.1"/>
    <property type="molecule type" value="Genomic_DNA"/>
</dbReference>
<dbReference type="GO" id="GO:0051607">
    <property type="term" value="P:defense response to virus"/>
    <property type="evidence" value="ECO:0007669"/>
    <property type="project" value="UniProtKB-KW"/>
</dbReference>
<keyword evidence="3" id="KW-0051">Antiviral defense</keyword>
<dbReference type="OrthoDB" id="9797488at2"/>
<dbReference type="Gene3D" id="3.30.70.1900">
    <property type="match status" value="1"/>
</dbReference>
<dbReference type="eggNOG" id="COG1583">
    <property type="taxonomic scope" value="Bacteria"/>
</dbReference>
<evidence type="ECO:0000256" key="5">
    <source>
        <dbReference type="PIRSR" id="PIRSR005054-1"/>
    </source>
</evidence>
<dbReference type="PANTHER" id="PTHR36984:SF1">
    <property type="entry name" value="CRISPR-ASSOCIATED ENDORIBONUCLEASE CAS6 1"/>
    <property type="match status" value="1"/>
</dbReference>